<comment type="catalytic activity">
    <reaction evidence="1 9">
        <text>a 1-acyl-sn-glycero-3-phosphate + an acyl-CoA = a 1,2-diacyl-sn-glycero-3-phosphate + CoA</text>
        <dbReference type="Rhea" id="RHEA:19709"/>
        <dbReference type="ChEBI" id="CHEBI:57287"/>
        <dbReference type="ChEBI" id="CHEBI:57970"/>
        <dbReference type="ChEBI" id="CHEBI:58342"/>
        <dbReference type="ChEBI" id="CHEBI:58608"/>
        <dbReference type="EC" id="2.3.1.51"/>
    </reaction>
</comment>
<keyword evidence="9" id="KW-0594">Phospholipid biosynthesis</keyword>
<evidence type="ECO:0000256" key="3">
    <source>
        <dbReference type="ARBA" id="ARBA00005189"/>
    </source>
</evidence>
<reference evidence="12" key="1">
    <citation type="journal article" date="2021" name="PeerJ">
        <title>Extensive microbial diversity within the chicken gut microbiome revealed by metagenomics and culture.</title>
        <authorList>
            <person name="Gilroy R."/>
            <person name="Ravi A."/>
            <person name="Getino M."/>
            <person name="Pursley I."/>
            <person name="Horton D.L."/>
            <person name="Alikhan N.F."/>
            <person name="Baker D."/>
            <person name="Gharbi K."/>
            <person name="Hall N."/>
            <person name="Watson M."/>
            <person name="Adriaenssens E.M."/>
            <person name="Foster-Nyarko E."/>
            <person name="Jarju S."/>
            <person name="Secka A."/>
            <person name="Antonio M."/>
            <person name="Oren A."/>
            <person name="Chaudhuri R.R."/>
            <person name="La Ragione R."/>
            <person name="Hildebrand F."/>
            <person name="Pallen M.J."/>
        </authorList>
    </citation>
    <scope>NUCLEOTIDE SEQUENCE</scope>
    <source>
        <strain evidence="12">ChiBcec15-1070</strain>
    </source>
</reference>
<evidence type="ECO:0000259" key="11">
    <source>
        <dbReference type="SMART" id="SM00563"/>
    </source>
</evidence>
<evidence type="ECO:0000256" key="5">
    <source>
        <dbReference type="ARBA" id="ARBA00013211"/>
    </source>
</evidence>
<sequence>MKRLKTIYYLTVLTLFTVVIFSVFALTWLLTVLFDRNRAVCHHVSRFWSMMIYRLCPWWRIEVTGREHIRPGRPYVVVSNHQAMLDIPLLYVLPFNFKWVSKREVYKIPIFGWVLWMHGDVAIERGGTASAKAMLKSCEAYLKRGVSVILFPEGTRTKTGRVNAFKEGAMILAEQSVVDVLPVVIDGTFDAFGQGGIAAPHTFQVHILPPVTAEEVACCSTRELRDRLHTLMEDTHRNIAPRHYSDSK</sequence>
<comment type="similarity">
    <text evidence="4 9">Belongs to the 1-acyl-sn-glycerol-3-phosphate acyltransferase family.</text>
</comment>
<comment type="caution">
    <text evidence="12">The sequence shown here is derived from an EMBL/GenBank/DDBJ whole genome shotgun (WGS) entry which is preliminary data.</text>
</comment>
<dbReference type="AlphaFoldDB" id="A0A9D1QDJ2"/>
<dbReference type="InterPro" id="IPR002123">
    <property type="entry name" value="Plipid/glycerol_acylTrfase"/>
</dbReference>
<evidence type="ECO:0000256" key="6">
    <source>
        <dbReference type="ARBA" id="ARBA00016139"/>
    </source>
</evidence>
<dbReference type="EMBL" id="DXHL01000007">
    <property type="protein sequence ID" value="HIW10197.1"/>
    <property type="molecule type" value="Genomic_DNA"/>
</dbReference>
<comment type="pathway">
    <text evidence="2">Phospholipid metabolism; CDP-diacylglycerol biosynthesis; CDP-diacylglycerol from sn-glycerol 3-phosphate: step 2/3.</text>
</comment>
<dbReference type="SMART" id="SM00563">
    <property type="entry name" value="PlsC"/>
    <property type="match status" value="1"/>
</dbReference>
<dbReference type="Pfam" id="PF01553">
    <property type="entry name" value="Acyltransferase"/>
    <property type="match status" value="1"/>
</dbReference>
<dbReference type="InterPro" id="IPR004552">
    <property type="entry name" value="AGP_acyltrans"/>
</dbReference>
<protein>
    <recommendedName>
        <fullName evidence="6 9">1-acyl-sn-glycerol-3-phosphate acyltransferase</fullName>
        <ecNumber evidence="5 9">2.3.1.51</ecNumber>
    </recommendedName>
</protein>
<dbReference type="PANTHER" id="PTHR10434:SF11">
    <property type="entry name" value="1-ACYL-SN-GLYCEROL-3-PHOSPHATE ACYLTRANSFERASE"/>
    <property type="match status" value="1"/>
</dbReference>
<evidence type="ECO:0000256" key="4">
    <source>
        <dbReference type="ARBA" id="ARBA00008655"/>
    </source>
</evidence>
<evidence type="ECO:0000256" key="10">
    <source>
        <dbReference type="SAM" id="Phobius"/>
    </source>
</evidence>
<accession>A0A9D1QDJ2</accession>
<comment type="pathway">
    <text evidence="3">Lipid metabolism.</text>
</comment>
<evidence type="ECO:0000313" key="12">
    <source>
        <dbReference type="EMBL" id="HIW10197.1"/>
    </source>
</evidence>
<keyword evidence="8 9" id="KW-0012">Acyltransferase</keyword>
<name>A0A9D1QDJ2_9BACT</name>
<keyword evidence="7 9" id="KW-0808">Transferase</keyword>
<keyword evidence="9" id="KW-0443">Lipid metabolism</keyword>
<keyword evidence="9" id="KW-0444">Lipid biosynthesis</keyword>
<feature type="transmembrane region" description="Helical" evidence="10">
    <location>
        <begin position="7"/>
        <end position="34"/>
    </location>
</feature>
<dbReference type="GO" id="GO:0016020">
    <property type="term" value="C:membrane"/>
    <property type="evidence" value="ECO:0007669"/>
    <property type="project" value="InterPro"/>
</dbReference>
<dbReference type="CDD" id="cd07989">
    <property type="entry name" value="LPLAT_AGPAT-like"/>
    <property type="match status" value="1"/>
</dbReference>
<dbReference type="Proteomes" id="UP000823926">
    <property type="component" value="Unassembled WGS sequence"/>
</dbReference>
<gene>
    <name evidence="12" type="ORF">H9888_01730</name>
</gene>
<proteinExistence type="inferred from homology"/>
<evidence type="ECO:0000256" key="2">
    <source>
        <dbReference type="ARBA" id="ARBA00004728"/>
    </source>
</evidence>
<dbReference type="EC" id="2.3.1.51" evidence="5 9"/>
<evidence type="ECO:0000313" key="13">
    <source>
        <dbReference type="Proteomes" id="UP000823926"/>
    </source>
</evidence>
<evidence type="ECO:0000256" key="9">
    <source>
        <dbReference type="RuleBase" id="RU361267"/>
    </source>
</evidence>
<dbReference type="NCBIfam" id="TIGR00530">
    <property type="entry name" value="AGP_acyltrn"/>
    <property type="match status" value="1"/>
</dbReference>
<dbReference type="PANTHER" id="PTHR10434">
    <property type="entry name" value="1-ACYL-SN-GLYCEROL-3-PHOSPHATE ACYLTRANSFERASE"/>
    <property type="match status" value="1"/>
</dbReference>
<organism evidence="12 13">
    <name type="scientific">Candidatus Rikenella faecigallinarum</name>
    <dbReference type="NCBI Taxonomy" id="2838745"/>
    <lineage>
        <taxon>Bacteria</taxon>
        <taxon>Pseudomonadati</taxon>
        <taxon>Bacteroidota</taxon>
        <taxon>Bacteroidia</taxon>
        <taxon>Bacteroidales</taxon>
        <taxon>Rikenellaceae</taxon>
        <taxon>Rikenella</taxon>
    </lineage>
</organism>
<dbReference type="GO" id="GO:0006654">
    <property type="term" value="P:phosphatidic acid biosynthetic process"/>
    <property type="evidence" value="ECO:0007669"/>
    <property type="project" value="TreeGrafter"/>
</dbReference>
<comment type="domain">
    <text evidence="9">The HXXXXD motif is essential for acyltransferase activity and may constitute the binding site for the phosphate moiety of the glycerol-3-phosphate.</text>
</comment>
<evidence type="ECO:0000256" key="7">
    <source>
        <dbReference type="ARBA" id="ARBA00022679"/>
    </source>
</evidence>
<keyword evidence="9" id="KW-1208">Phospholipid metabolism</keyword>
<dbReference type="SUPFAM" id="SSF69593">
    <property type="entry name" value="Glycerol-3-phosphate (1)-acyltransferase"/>
    <property type="match status" value="1"/>
</dbReference>
<feature type="domain" description="Phospholipid/glycerol acyltransferase" evidence="11">
    <location>
        <begin position="75"/>
        <end position="188"/>
    </location>
</feature>
<dbReference type="GO" id="GO:0003841">
    <property type="term" value="F:1-acylglycerol-3-phosphate O-acyltransferase activity"/>
    <property type="evidence" value="ECO:0007669"/>
    <property type="project" value="UniProtKB-UniRule"/>
</dbReference>
<keyword evidence="10" id="KW-0812">Transmembrane</keyword>
<keyword evidence="10" id="KW-1133">Transmembrane helix</keyword>
<reference evidence="12" key="2">
    <citation type="submission" date="2021-04" db="EMBL/GenBank/DDBJ databases">
        <authorList>
            <person name="Gilroy R."/>
        </authorList>
    </citation>
    <scope>NUCLEOTIDE SEQUENCE</scope>
    <source>
        <strain evidence="12">ChiBcec15-1070</strain>
    </source>
</reference>
<evidence type="ECO:0000256" key="1">
    <source>
        <dbReference type="ARBA" id="ARBA00001141"/>
    </source>
</evidence>
<keyword evidence="10" id="KW-0472">Membrane</keyword>
<evidence type="ECO:0000256" key="8">
    <source>
        <dbReference type="ARBA" id="ARBA00023315"/>
    </source>
</evidence>